<gene>
    <name evidence="1" type="ORF">BpHYR1_027019</name>
</gene>
<evidence type="ECO:0000313" key="1">
    <source>
        <dbReference type="EMBL" id="RNA37674.1"/>
    </source>
</evidence>
<evidence type="ECO:0000313" key="2">
    <source>
        <dbReference type="Proteomes" id="UP000276133"/>
    </source>
</evidence>
<dbReference type="AlphaFoldDB" id="A0A3M7SP97"/>
<reference evidence="1 2" key="1">
    <citation type="journal article" date="2018" name="Sci. Rep.">
        <title>Genomic signatures of local adaptation to the degree of environmental predictability in rotifers.</title>
        <authorList>
            <person name="Franch-Gras L."/>
            <person name="Hahn C."/>
            <person name="Garcia-Roger E.M."/>
            <person name="Carmona M.J."/>
            <person name="Serra M."/>
            <person name="Gomez A."/>
        </authorList>
    </citation>
    <scope>NUCLEOTIDE SEQUENCE [LARGE SCALE GENOMIC DNA]</scope>
    <source>
        <strain evidence="1">HYR1</strain>
    </source>
</reference>
<keyword evidence="2" id="KW-1185">Reference proteome</keyword>
<organism evidence="1 2">
    <name type="scientific">Brachionus plicatilis</name>
    <name type="common">Marine rotifer</name>
    <name type="synonym">Brachionus muelleri</name>
    <dbReference type="NCBI Taxonomy" id="10195"/>
    <lineage>
        <taxon>Eukaryota</taxon>
        <taxon>Metazoa</taxon>
        <taxon>Spiralia</taxon>
        <taxon>Gnathifera</taxon>
        <taxon>Rotifera</taxon>
        <taxon>Eurotatoria</taxon>
        <taxon>Monogononta</taxon>
        <taxon>Pseudotrocha</taxon>
        <taxon>Ploima</taxon>
        <taxon>Brachionidae</taxon>
        <taxon>Brachionus</taxon>
    </lineage>
</organism>
<proteinExistence type="predicted"/>
<name>A0A3M7SP97_BRAPC</name>
<comment type="caution">
    <text evidence="1">The sequence shown here is derived from an EMBL/GenBank/DDBJ whole genome shotgun (WGS) entry which is preliminary data.</text>
</comment>
<sequence length="76" mass="8956">MKNSNVPFLLSTTKCSNLCARSKTLLKKGPIFFNFVFEKVYRYQIYKNSYKKCVLQMISMNQSSKSNMRRKITELS</sequence>
<dbReference type="Proteomes" id="UP000276133">
    <property type="component" value="Unassembled WGS sequence"/>
</dbReference>
<accession>A0A3M7SP97</accession>
<dbReference type="EMBL" id="REGN01001010">
    <property type="protein sequence ID" value="RNA37674.1"/>
    <property type="molecule type" value="Genomic_DNA"/>
</dbReference>
<protein>
    <submittedName>
        <fullName evidence="1">Uncharacterized protein</fullName>
    </submittedName>
</protein>